<keyword evidence="4" id="KW-0833">Ubl conjugation pathway</keyword>
<reference evidence="10" key="1">
    <citation type="journal article" date="2020" name="Stud. Mycol.">
        <title>101 Dothideomycetes genomes: a test case for predicting lifestyles and emergence of pathogens.</title>
        <authorList>
            <person name="Haridas S."/>
            <person name="Albert R."/>
            <person name="Binder M."/>
            <person name="Bloem J."/>
            <person name="Labutti K."/>
            <person name="Salamov A."/>
            <person name="Andreopoulos B."/>
            <person name="Baker S."/>
            <person name="Barry K."/>
            <person name="Bills G."/>
            <person name="Bluhm B."/>
            <person name="Cannon C."/>
            <person name="Castanera R."/>
            <person name="Culley D."/>
            <person name="Daum C."/>
            <person name="Ezra D."/>
            <person name="Gonzalez J."/>
            <person name="Henrissat B."/>
            <person name="Kuo A."/>
            <person name="Liang C."/>
            <person name="Lipzen A."/>
            <person name="Lutzoni F."/>
            <person name="Magnuson J."/>
            <person name="Mondo S."/>
            <person name="Nolan M."/>
            <person name="Ohm R."/>
            <person name="Pangilinan J."/>
            <person name="Park H.-J."/>
            <person name="Ramirez L."/>
            <person name="Alfaro M."/>
            <person name="Sun H."/>
            <person name="Tritt A."/>
            <person name="Yoshinaga Y."/>
            <person name="Zwiers L.-H."/>
            <person name="Turgeon B."/>
            <person name="Goodwin S."/>
            <person name="Spatafora J."/>
            <person name="Crous P."/>
            <person name="Grigoriev I."/>
        </authorList>
    </citation>
    <scope>NUCLEOTIDE SEQUENCE</scope>
    <source>
        <strain evidence="10">CBS 119925</strain>
    </source>
</reference>
<keyword evidence="11" id="KW-1185">Reference proteome</keyword>
<sequence length="3129" mass="354586">MVSDSGGLSAESILYLIHHMVLPRKLPQKSDYNPARERELLDFTTHALQEFRSLSTPEHSSIVEEVLASIENLLATRTDTGHVDELELLHHFGDFTSDTTKAYIPLEVNAQNAAIIIHKHDNNVVFEVFELAPSNGAVMTTQGRLERSFPAFAVSVSMKEYSKTGFQQAVAQAIAKMSVQPAEGFQPKAQKAGAAHDEIRETTHPGIVTEHLVNVLLAVGTQVETPRIQKFTREDVLWDQCLRPWRRSPLWLLVRVTAQFGFTRATPGAEWGGSLYKMFMAFLLANVLETACTRIDELESDLISAITSKLARRLLKLEQVLDLPTQTPQWLSRVHNIMQSTHQALEEKWTHIGSHIEDRPLADATALKRLRPACDLELDLPDLDTFLTSIAHREYKENITEFQPSSKMIEFPPHELPLDINANDDEQELRLIAFEAWVEQHLGRWLDSKLSDETTCVQLRGLVILYHGMASRLYAQGPRGISVMYLTIFELYVACDKSACHIHALLKDYDAEIPLEQLQSLLLPRKSQLKRLSEVEAYVKSRKERARRGAPSVYRDFGHSSSFAVTFFEQSPAHNALKANIEERANKERDEKLQELHKKQIQYDRLMLEFGRLTCDKIWRKNQKPTHRSKKCSRCRLFKMAEAISITIHEWPLPRSEAAAKATVFELCVPVAFSSWRDLSVFLVKEVLQGQYQDGHEQAKIYTLPEDRGLSRYLVGNHSSQRLTLASGVKALSVSHYAVPAGRIKTLTTEDVCVDSALQYQYCDMDCDVLTSRLVFTDGLEQCTYRLPLRSAVLQDLVGRTPSEPHGRAPNEVLARQDLCPSHMSLGEFKAFCTLPLGLEIQYINILAQLAIPTIDFSTVETQALFVQTILQTNKPSELQPTHRKAHELLLDEPFAIAFGAQLQDAITAISENWESWRALATLIQLTLRLLTLCDSELVAERCFSNLNQARVICLSWLGILMERRRDADAGNERALSIPTIVEISLIAISTFDADHEHLNRILSSTEAAAILLQCSMVVEENYASIVPEHGQLFQTMVHSWKELMSRSFRKLKMLSCTVSTLTNAVTASWTGFSPSAPWKALDKPFSHWLSTTHTSQGSTDCVHFNLLTAQLLVNGLRLATLPSDYTRHPMFATLFGRTQVEILPTTLAGFEFQSKHVFCGHEVYFGRDNCTLSVRSTKEERTFDLVPAKMFDGKIPVAFYSDYVHWYDHDRRTVEFRCIRNPWSLNQESRWSLSRVSGRWRLTKGSVALANIAGDTAVHLSQAFASIESANHVHILVSDSGSLVDIELPRLQLSFTFKDGCLSSRQYRGMAVDSCQRIGTLIGLSSRLVLKHIGNDDDRLVLIPDGEITYSKTGYHVSVSVIEGSSSKVNAYYIDEKLERLRDNGSLQCKLILAYLHALTSYCLPDPLTSHTGSESGLRILRSSAVGSLEVLTKGNIDVLERLAKLTPARVYYPAHKRVMQTVRWDHSLHVSSQHPLFKPEVQKVYEHARSMKPFFLATGYVEPPEHTSTASVLMKRDLVRSSTFHVFGFGAEEFTTQYDHVYVNRDRDQGSERGQRSLRAAKMVIRPEVGVHQAFPKPLSSHIWKKYFKNRAVESTAEMRLLDLSYDSKWLANSETWIGQEWCKLHQSLRGGAKAYNKFTIMIWLSTAAFAQEVDMSIIQSLLALYRTEVASKIQVPELGVCDLSRGIEADASTLQSCIVDDAAVSYESWESANSGKRADETWEEYSRRRRTEFHNKQDSAITLFVTALRSQWPTAKPQTPKSSPFIRTEAAMQRARELFTAWFQNLTFNNYLKSLFAVIEGEVVSPLAELKYHRPVLQCQKGELVRNISPTSLFALSTVPTLGQRPLVPKLLSQKDAKADPTLQSGSPMTDLLQELGDDAEAKYERDYVGALSHSFHALEHSATNSYNVDATITRLQQYLHDCEQHSNEVYAAIEHALREFGVFRFHNPVASTNAATDISLVFPRRMHEYAFPRICHTFVLQQLNRHNWTKLPRVWQDIIVEYALSVTELQRAHRMVSLAHRPAELAAEIHNTGHQNWDPMSFPETLLMEVESGVLVREVQEEIAYKMRQPPNGSNTVMQLNMGEGKSSVIVPIAAAALADGNLLVRVIVAKPQSRQMRQMLLSKYGGMVDRKIVSLPFSRSLRLSRAEIISLQQKLEMWANEGAVLLVQPEHILSFKLMGIECLLNGQEEVGLLLQDTQRYLDGHCRDIVDESDENFSAKFELVYTMGTQGSIDFAPSRWSLIQAVLKLTLIHAVKVKEALPDSIEIIDAGAARFPRLRILKQDASSLLLDTIAKHICRMGLDGLPVMTQPEPVRDAIFRYITDPNPTTEAIERVEKGSFWTDATRDPLLLVRGLIAGGILSFALGMKRWRVNFGLDPTRRPSTKLAVPYRSKDSPSPRSEFSHPDVVIVLTSLCYYYQGLDDADLFDTMRHLVRSDAAADEYSQWVAATPHFPEAFRKLSGVNLKDEIQCVNDLFPTLRYSKECIDYFLSHKVFPKEMKEFPQKLSASGWDLGRVSGQPLAGFSGTNDLRHLLPLSVHHLDLPSQSHTNALVLNYLLQKENSVKLLPAYQTTMLSEAEHLLHTVQSIDQPPRVILDAGAQIMDMSNREFSEKWLGMSDRKTIDAVVFFQDEELCVLDRQGSCVLLHESPFFQQLDVCLVYLDESHTRGTDLKLPVNYSAAVTLGAKVPKDKLVQACMRMRRLGKGQSIVFIVNAEIQMKVMERSSSKSTDDIQVADVLRWAIHETWDDLRSNMPLWATQGRRFEIHKDIFKNGDYTKDQASKFLEQEALTLEKRYRPKARQFLLENERDWNTRNPNIERIVERCRDFEATNFSSSTLQEEQERELSPEIQAERQIERPARMKPLPHMIHPDLRRLVKGGYLHPDLHRLVQDGYLNRTSDAFLPAFSALRQTSLPALFDASQFPRDLLVTADFTRTVEAPACSKQLNSYQRPVQWILSLPESPTAVSIRHLIIISPFEANVLLPELRKSTSVTLHVYSPLPTLGHKPLDTLDLCTFGRAFKPEYLSRSLTMQLNLFAGQLYFRSYHEYTELCDFLGLAWSAAKEGQHLAPDLFIKPPCGMWGLRSSPVRFLKQLITNIRRDCQNIDKTHIGKILASRLLEESDFE</sequence>
<keyword evidence="5" id="KW-0378">Hydrolase</keyword>
<comment type="catalytic activity">
    <reaction evidence="1">
        <text>Thiol-dependent hydrolysis of ester, thioester, amide, peptide and isopeptide bonds formed by the C-terminal Gly of ubiquitin (a 76-residue protein attached to proteins as an intracellular targeting signal).</text>
        <dbReference type="EC" id="3.4.19.12"/>
    </reaction>
</comment>
<dbReference type="EMBL" id="MU006582">
    <property type="protein sequence ID" value="KAF2745418.1"/>
    <property type="molecule type" value="Genomic_DNA"/>
</dbReference>
<dbReference type="Pfam" id="PF20255">
    <property type="entry name" value="DUF6606"/>
    <property type="match status" value="1"/>
</dbReference>
<protein>
    <recommendedName>
        <fullName evidence="2">ubiquitinyl hydrolase 1</fullName>
        <ecNumber evidence="2">3.4.19.12</ecNumber>
    </recommendedName>
</protein>
<keyword evidence="3" id="KW-0645">Protease</keyword>
<dbReference type="GO" id="GO:0004843">
    <property type="term" value="F:cysteine-type deubiquitinase activity"/>
    <property type="evidence" value="ECO:0007669"/>
    <property type="project" value="UniProtKB-EC"/>
</dbReference>
<accession>A0A6A6V4D5</accession>
<evidence type="ECO:0000313" key="11">
    <source>
        <dbReference type="Proteomes" id="UP000799440"/>
    </source>
</evidence>
<dbReference type="InterPro" id="IPR022099">
    <property type="entry name" value="DUF3638"/>
</dbReference>
<evidence type="ECO:0000256" key="1">
    <source>
        <dbReference type="ARBA" id="ARBA00000707"/>
    </source>
</evidence>
<evidence type="ECO:0000256" key="6">
    <source>
        <dbReference type="ARBA" id="ARBA00022807"/>
    </source>
</evidence>
<feature type="domain" description="DUF6606" evidence="9">
    <location>
        <begin position="16"/>
        <end position="289"/>
    </location>
</feature>
<dbReference type="InterPro" id="IPR051346">
    <property type="entry name" value="OTU_Deubiquitinase"/>
</dbReference>
<feature type="domain" description="DUF3645" evidence="8">
    <location>
        <begin position="2381"/>
        <end position="2416"/>
    </location>
</feature>
<dbReference type="Pfam" id="PF12340">
    <property type="entry name" value="DUF3638"/>
    <property type="match status" value="1"/>
</dbReference>
<dbReference type="EC" id="3.4.19.12" evidence="2"/>
<dbReference type="Pfam" id="PF12359">
    <property type="entry name" value="DUF3645"/>
    <property type="match status" value="1"/>
</dbReference>
<evidence type="ECO:0000259" key="8">
    <source>
        <dbReference type="Pfam" id="PF12359"/>
    </source>
</evidence>
<feature type="domain" description="DUF3638" evidence="7">
    <location>
        <begin position="2038"/>
        <end position="2259"/>
    </location>
</feature>
<dbReference type="Proteomes" id="UP000799440">
    <property type="component" value="Unassembled WGS sequence"/>
</dbReference>
<evidence type="ECO:0000259" key="7">
    <source>
        <dbReference type="Pfam" id="PF12340"/>
    </source>
</evidence>
<evidence type="ECO:0000256" key="5">
    <source>
        <dbReference type="ARBA" id="ARBA00022801"/>
    </source>
</evidence>
<name>A0A6A6V4D5_9PLEO</name>
<evidence type="ECO:0000256" key="2">
    <source>
        <dbReference type="ARBA" id="ARBA00012759"/>
    </source>
</evidence>
<dbReference type="GO" id="GO:0006508">
    <property type="term" value="P:proteolysis"/>
    <property type="evidence" value="ECO:0007669"/>
    <property type="project" value="UniProtKB-KW"/>
</dbReference>
<organism evidence="10 11">
    <name type="scientific">Sporormia fimetaria CBS 119925</name>
    <dbReference type="NCBI Taxonomy" id="1340428"/>
    <lineage>
        <taxon>Eukaryota</taxon>
        <taxon>Fungi</taxon>
        <taxon>Dikarya</taxon>
        <taxon>Ascomycota</taxon>
        <taxon>Pezizomycotina</taxon>
        <taxon>Dothideomycetes</taxon>
        <taxon>Pleosporomycetidae</taxon>
        <taxon>Pleosporales</taxon>
        <taxon>Sporormiaceae</taxon>
        <taxon>Sporormia</taxon>
    </lineage>
</organism>
<keyword evidence="6" id="KW-0788">Thiol protease</keyword>
<dbReference type="PANTHER" id="PTHR13367">
    <property type="entry name" value="UBIQUITIN THIOESTERASE"/>
    <property type="match status" value="1"/>
</dbReference>
<evidence type="ECO:0000259" key="9">
    <source>
        <dbReference type="Pfam" id="PF20255"/>
    </source>
</evidence>
<dbReference type="OrthoDB" id="3182339at2759"/>
<evidence type="ECO:0000256" key="4">
    <source>
        <dbReference type="ARBA" id="ARBA00022786"/>
    </source>
</evidence>
<dbReference type="InterPro" id="IPR046541">
    <property type="entry name" value="DUF6606"/>
</dbReference>
<dbReference type="InterPro" id="IPR022105">
    <property type="entry name" value="DUF3645"/>
</dbReference>
<proteinExistence type="predicted"/>
<evidence type="ECO:0000256" key="3">
    <source>
        <dbReference type="ARBA" id="ARBA00022670"/>
    </source>
</evidence>
<evidence type="ECO:0000313" key="10">
    <source>
        <dbReference type="EMBL" id="KAF2745418.1"/>
    </source>
</evidence>
<gene>
    <name evidence="10" type="ORF">M011DRAFT_478936</name>
</gene>
<dbReference type="PANTHER" id="PTHR13367:SF34">
    <property type="match status" value="1"/>
</dbReference>